<proteinExistence type="predicted"/>
<dbReference type="AlphaFoldDB" id="A0A1B7N6D8"/>
<feature type="region of interest" description="Disordered" evidence="1">
    <location>
        <begin position="1"/>
        <end position="31"/>
    </location>
</feature>
<sequence length="64" mass="7552">MSSLYPTSMYSFRRAKEERESRRKAMTERAKRGLLTEDEKLILAQEEAARAQQGRKRDKECVVM</sequence>
<keyword evidence="3" id="KW-1185">Reference proteome</keyword>
<evidence type="ECO:0000313" key="2">
    <source>
        <dbReference type="EMBL" id="OAX40423.1"/>
    </source>
</evidence>
<accession>A0A1B7N6D8</accession>
<dbReference type="STRING" id="1314800.A0A1B7N6D8"/>
<dbReference type="InParanoid" id="A0A1B7N6D8"/>
<evidence type="ECO:0000256" key="1">
    <source>
        <dbReference type="SAM" id="MobiDB-lite"/>
    </source>
</evidence>
<gene>
    <name evidence="2" type="ORF">K503DRAFT_768577</name>
</gene>
<protein>
    <submittedName>
        <fullName evidence="2">Uncharacterized protein</fullName>
    </submittedName>
</protein>
<dbReference type="EMBL" id="KV448212">
    <property type="protein sequence ID" value="OAX40423.1"/>
    <property type="molecule type" value="Genomic_DNA"/>
</dbReference>
<organism evidence="2 3">
    <name type="scientific">Rhizopogon vinicolor AM-OR11-026</name>
    <dbReference type="NCBI Taxonomy" id="1314800"/>
    <lineage>
        <taxon>Eukaryota</taxon>
        <taxon>Fungi</taxon>
        <taxon>Dikarya</taxon>
        <taxon>Basidiomycota</taxon>
        <taxon>Agaricomycotina</taxon>
        <taxon>Agaricomycetes</taxon>
        <taxon>Agaricomycetidae</taxon>
        <taxon>Boletales</taxon>
        <taxon>Suillineae</taxon>
        <taxon>Rhizopogonaceae</taxon>
        <taxon>Rhizopogon</taxon>
    </lineage>
</organism>
<dbReference type="Proteomes" id="UP000092154">
    <property type="component" value="Unassembled WGS sequence"/>
</dbReference>
<name>A0A1B7N6D8_9AGAM</name>
<feature type="compositionally biased region" description="Polar residues" evidence="1">
    <location>
        <begin position="1"/>
        <end position="10"/>
    </location>
</feature>
<evidence type="ECO:0000313" key="3">
    <source>
        <dbReference type="Proteomes" id="UP000092154"/>
    </source>
</evidence>
<feature type="compositionally biased region" description="Basic and acidic residues" evidence="1">
    <location>
        <begin position="14"/>
        <end position="31"/>
    </location>
</feature>
<reference evidence="2 3" key="1">
    <citation type="submission" date="2016-06" db="EMBL/GenBank/DDBJ databases">
        <title>Comparative genomics of the ectomycorrhizal sister species Rhizopogon vinicolor and Rhizopogon vesiculosus (Basidiomycota: Boletales) reveals a divergence of the mating type B locus.</title>
        <authorList>
            <consortium name="DOE Joint Genome Institute"/>
            <person name="Mujic A.B."/>
            <person name="Kuo A."/>
            <person name="Tritt A."/>
            <person name="Lipzen A."/>
            <person name="Chen C."/>
            <person name="Johnson J."/>
            <person name="Sharma A."/>
            <person name="Barry K."/>
            <person name="Grigoriev I.V."/>
            <person name="Spatafora J.W."/>
        </authorList>
    </citation>
    <scope>NUCLEOTIDE SEQUENCE [LARGE SCALE GENOMIC DNA]</scope>
    <source>
        <strain evidence="2 3">AM-OR11-026</strain>
    </source>
</reference>